<dbReference type="Gene3D" id="3.30.479.30">
    <property type="entry name" value="Band 7 domain"/>
    <property type="match status" value="1"/>
</dbReference>
<dbReference type="PRINTS" id="PR00721">
    <property type="entry name" value="STOMATIN"/>
</dbReference>
<gene>
    <name evidence="2" type="ORF">FIBSPDRAFT_774701</name>
</gene>
<reference evidence="2 3" key="1">
    <citation type="journal article" date="2016" name="Mol. Biol. Evol.">
        <title>Comparative Genomics of Early-Diverging Mushroom-Forming Fungi Provides Insights into the Origins of Lignocellulose Decay Capabilities.</title>
        <authorList>
            <person name="Nagy L.G."/>
            <person name="Riley R."/>
            <person name="Tritt A."/>
            <person name="Adam C."/>
            <person name="Daum C."/>
            <person name="Floudas D."/>
            <person name="Sun H."/>
            <person name="Yadav J.S."/>
            <person name="Pangilinan J."/>
            <person name="Larsson K.H."/>
            <person name="Matsuura K."/>
            <person name="Barry K."/>
            <person name="Labutti K."/>
            <person name="Kuo R."/>
            <person name="Ohm R.A."/>
            <person name="Bhattacharya S.S."/>
            <person name="Shirouzu T."/>
            <person name="Yoshinaga Y."/>
            <person name="Martin F.M."/>
            <person name="Grigoriev I.V."/>
            <person name="Hibbett D.S."/>
        </authorList>
    </citation>
    <scope>NUCLEOTIDE SEQUENCE [LARGE SCALE GENOMIC DNA]</scope>
    <source>
        <strain evidence="2 3">CBS 109695</strain>
    </source>
</reference>
<accession>A0A166UYY2</accession>
<dbReference type="SMART" id="SM00244">
    <property type="entry name" value="PHB"/>
    <property type="match status" value="1"/>
</dbReference>
<dbReference type="GO" id="GO:0016020">
    <property type="term" value="C:membrane"/>
    <property type="evidence" value="ECO:0007669"/>
    <property type="project" value="InterPro"/>
</dbReference>
<evidence type="ECO:0000259" key="1">
    <source>
        <dbReference type="SMART" id="SM00244"/>
    </source>
</evidence>
<dbReference type="STRING" id="436010.A0A166UYY2"/>
<dbReference type="InterPro" id="IPR001972">
    <property type="entry name" value="Stomatin_HflK_fam"/>
</dbReference>
<evidence type="ECO:0000313" key="2">
    <source>
        <dbReference type="EMBL" id="KZP32175.1"/>
    </source>
</evidence>
<keyword evidence="3" id="KW-1185">Reference proteome</keyword>
<dbReference type="Proteomes" id="UP000076532">
    <property type="component" value="Unassembled WGS sequence"/>
</dbReference>
<dbReference type="Pfam" id="PF01145">
    <property type="entry name" value="Band_7"/>
    <property type="match status" value="1"/>
</dbReference>
<dbReference type="InterPro" id="IPR050710">
    <property type="entry name" value="Band7/mec-2_domain"/>
</dbReference>
<dbReference type="AlphaFoldDB" id="A0A166UYY2"/>
<dbReference type="PANTHER" id="PTHR43327">
    <property type="entry name" value="STOMATIN-LIKE PROTEIN 2, MITOCHONDRIAL"/>
    <property type="match status" value="1"/>
</dbReference>
<dbReference type="EMBL" id="KV417486">
    <property type="protein sequence ID" value="KZP32175.1"/>
    <property type="molecule type" value="Genomic_DNA"/>
</dbReference>
<organism evidence="2 3">
    <name type="scientific">Athelia psychrophila</name>
    <dbReference type="NCBI Taxonomy" id="1759441"/>
    <lineage>
        <taxon>Eukaryota</taxon>
        <taxon>Fungi</taxon>
        <taxon>Dikarya</taxon>
        <taxon>Basidiomycota</taxon>
        <taxon>Agaricomycotina</taxon>
        <taxon>Agaricomycetes</taxon>
        <taxon>Agaricomycetidae</taxon>
        <taxon>Atheliales</taxon>
        <taxon>Atheliaceae</taxon>
        <taxon>Athelia</taxon>
    </lineage>
</organism>
<dbReference type="PANTHER" id="PTHR43327:SF10">
    <property type="entry name" value="STOMATIN-LIKE PROTEIN 2, MITOCHONDRIAL"/>
    <property type="match status" value="1"/>
</dbReference>
<dbReference type="CDD" id="cd08829">
    <property type="entry name" value="SPFH_paraslipin"/>
    <property type="match status" value="1"/>
</dbReference>
<dbReference type="SUPFAM" id="SSF117892">
    <property type="entry name" value="Band 7/SPFH domain"/>
    <property type="match status" value="1"/>
</dbReference>
<name>A0A166UYY2_9AGAM</name>
<dbReference type="OrthoDB" id="434619at2759"/>
<dbReference type="InterPro" id="IPR036013">
    <property type="entry name" value="Band_7/SPFH_dom_sf"/>
</dbReference>
<proteinExistence type="predicted"/>
<sequence length="359" mass="39680">MSALRVATKSTARSASRALKETRMTSATHFSARRGVDAQRTLVTVIEQGKEAWRLSLGKNPVRLGPGLHLNLPVYHDLQKVDMRECSLAIQDLPGYTSDNVPVSCSGSLFFRITDSYKACFAISDVEQNIQRTGTSVMRSVLGGFSYDEVIANRNSLNEKLNVVIGDSIANWGVECTRFEIQTFKPANREVERQLELQMEAERNRRKQLLDTKAQVNIAEGNKERVILESEGHLVAKSNEADAAYKTVFREAEARKQQSLMEISALAQQVEELAKALSKTPDVVDPEARLVALEKLVELRRLEQLQAIASSQSNSTYFFGDRSALGQDGYSIDYAEQVKSGMHKNTSSIATGSAATSSL</sequence>
<feature type="domain" description="Band 7" evidence="1">
    <location>
        <begin position="41"/>
        <end position="199"/>
    </location>
</feature>
<protein>
    <submittedName>
        <fullName evidence="2">Stomatin family protein</fullName>
    </submittedName>
</protein>
<dbReference type="InterPro" id="IPR001107">
    <property type="entry name" value="Band_7"/>
</dbReference>
<evidence type="ECO:0000313" key="3">
    <source>
        <dbReference type="Proteomes" id="UP000076532"/>
    </source>
</evidence>